<dbReference type="PANTHER" id="PTHR13410:SF9">
    <property type="entry name" value="PROTEIN PBDC1"/>
    <property type="match status" value="1"/>
</dbReference>
<dbReference type="Gene3D" id="1.10.3560.10">
    <property type="entry name" value="yst0336 like domain"/>
    <property type="match status" value="1"/>
</dbReference>
<dbReference type="Proteomes" id="UP000504637">
    <property type="component" value="Unplaced"/>
</dbReference>
<evidence type="ECO:0000256" key="1">
    <source>
        <dbReference type="ARBA" id="ARBA00004496"/>
    </source>
</evidence>
<dbReference type="RefSeq" id="XP_033464197.1">
    <property type="nucleotide sequence ID" value="XM_033603642.1"/>
</dbReference>
<dbReference type="FunFam" id="1.10.3560.10:FF:000001">
    <property type="entry name" value="Protein PBDC1 homolog"/>
    <property type="match status" value="1"/>
</dbReference>
<evidence type="ECO:0000256" key="2">
    <source>
        <dbReference type="ARBA" id="ARBA00022490"/>
    </source>
</evidence>
<sequence length="156" mass="18360">MSLSAPGGPINPDYTENFEDIEKQFAVKVVEHMEIYWSLLENFQGSKLKLTKYDDEILEHFQREFPDFDLKATINENDMKSKEGKEHWRKFIMAYEKRIEDYNFGAMIRANAATEYGQDEVIFAVRMQFYAIEIARNRAGLNDWVFEKKHGKQASS</sequence>
<dbReference type="GeneID" id="54361442"/>
<proteinExistence type="inferred from homology"/>
<comment type="similarity">
    <text evidence="3">Belongs to the PBDC1 family.</text>
</comment>
<organism evidence="7">
    <name type="scientific">Dissoconium aciculare CBS 342.82</name>
    <dbReference type="NCBI Taxonomy" id="1314786"/>
    <lineage>
        <taxon>Eukaryota</taxon>
        <taxon>Fungi</taxon>
        <taxon>Dikarya</taxon>
        <taxon>Ascomycota</taxon>
        <taxon>Pezizomycotina</taxon>
        <taxon>Dothideomycetes</taxon>
        <taxon>Dothideomycetidae</taxon>
        <taxon>Mycosphaerellales</taxon>
        <taxon>Dissoconiaceae</taxon>
        <taxon>Dissoconium</taxon>
    </lineage>
</organism>
<evidence type="ECO:0000259" key="5">
    <source>
        <dbReference type="Pfam" id="PF04669"/>
    </source>
</evidence>
<gene>
    <name evidence="7" type="ORF">K489DRAFT_375248</name>
</gene>
<reference evidence="7" key="2">
    <citation type="submission" date="2020-04" db="EMBL/GenBank/DDBJ databases">
        <authorList>
            <consortium name="NCBI Genome Project"/>
        </authorList>
    </citation>
    <scope>NUCLEOTIDE SEQUENCE</scope>
    <source>
        <strain evidence="7">CBS 342.82</strain>
    </source>
</reference>
<keyword evidence="2" id="KW-0963">Cytoplasm</keyword>
<reference evidence="7" key="3">
    <citation type="submission" date="2025-08" db="UniProtKB">
        <authorList>
            <consortium name="RefSeq"/>
        </authorList>
    </citation>
    <scope>IDENTIFICATION</scope>
    <source>
        <strain evidence="7">CBS 342.82</strain>
    </source>
</reference>
<dbReference type="PANTHER" id="PTHR13410">
    <property type="entry name" value="PROTEIN PBDC1"/>
    <property type="match status" value="1"/>
</dbReference>
<evidence type="ECO:0000256" key="3">
    <source>
        <dbReference type="ARBA" id="ARBA00061201"/>
    </source>
</evidence>
<feature type="domain" description="Polysaccharide biosynthesis" evidence="5">
    <location>
        <begin position="21"/>
        <end position="146"/>
    </location>
</feature>
<reference evidence="7" key="1">
    <citation type="submission" date="2020-01" db="EMBL/GenBank/DDBJ databases">
        <authorList>
            <consortium name="DOE Joint Genome Institute"/>
            <person name="Haridas S."/>
            <person name="Albert R."/>
            <person name="Binder M."/>
            <person name="Bloem J."/>
            <person name="Labutti K."/>
            <person name="Salamov A."/>
            <person name="Andreopoulos B."/>
            <person name="Baker S.E."/>
            <person name="Barry K."/>
            <person name="Bills G."/>
            <person name="Bluhm B.H."/>
            <person name="Cannon C."/>
            <person name="Castanera R."/>
            <person name="Culley D.E."/>
            <person name="Daum C."/>
            <person name="Ezra D."/>
            <person name="Gonzalez J.B."/>
            <person name="Henrissat B."/>
            <person name="Kuo A."/>
            <person name="Liang C."/>
            <person name="Lipzen A."/>
            <person name="Lutzoni F."/>
            <person name="Magnuson J."/>
            <person name="Mondo S."/>
            <person name="Nolan M."/>
            <person name="Ohm R."/>
            <person name="Pangilinan J."/>
            <person name="Park H.-J."/>
            <person name="Ramirez L."/>
            <person name="Alfaro M."/>
            <person name="Sun H."/>
            <person name="Tritt A."/>
            <person name="Yoshinaga Y."/>
            <person name="Zwiers L.-H."/>
            <person name="Turgeon B.G."/>
            <person name="Goodwin S.B."/>
            <person name="Spatafora J.W."/>
            <person name="Crous P.W."/>
            <person name="Grigoriev I.V."/>
        </authorList>
    </citation>
    <scope>NUCLEOTIDE SEQUENCE</scope>
    <source>
        <strain evidence="7">CBS 342.82</strain>
    </source>
</reference>
<accession>A0A6J3MGS6</accession>
<dbReference type="InterPro" id="IPR023139">
    <property type="entry name" value="PBDC1-like_dom_sf"/>
</dbReference>
<dbReference type="OrthoDB" id="10248897at2759"/>
<evidence type="ECO:0000256" key="4">
    <source>
        <dbReference type="ARBA" id="ARBA00069779"/>
    </source>
</evidence>
<evidence type="ECO:0000313" key="7">
    <source>
        <dbReference type="RefSeq" id="XP_033464197.1"/>
    </source>
</evidence>
<evidence type="ECO:0000313" key="6">
    <source>
        <dbReference type="Proteomes" id="UP000504637"/>
    </source>
</evidence>
<comment type="subcellular location">
    <subcellularLocation>
        <location evidence="1">Cytoplasm</location>
    </subcellularLocation>
</comment>
<protein>
    <recommendedName>
        <fullName evidence="4">Protein PBDC1 homolog</fullName>
    </recommendedName>
</protein>
<dbReference type="AlphaFoldDB" id="A0A6J3MGS6"/>
<dbReference type="InterPro" id="IPR008476">
    <property type="entry name" value="PBDC1_metazoa/fungi"/>
</dbReference>
<dbReference type="Pfam" id="PF04669">
    <property type="entry name" value="PBDC1"/>
    <property type="match status" value="1"/>
</dbReference>
<keyword evidence="6" id="KW-1185">Reference proteome</keyword>
<dbReference type="GO" id="GO:0005737">
    <property type="term" value="C:cytoplasm"/>
    <property type="evidence" value="ECO:0007669"/>
    <property type="project" value="UniProtKB-SubCell"/>
</dbReference>
<dbReference type="InterPro" id="IPR021148">
    <property type="entry name" value="Polysacc_synth_dom"/>
</dbReference>
<name>A0A6J3MGS6_9PEZI</name>